<sequence>ELAGDRQVRPPRQGPRPATLASWEPVPPGLGSRLSSRRSPRGAREGKRGSRRTRRRYPRGPNWRDPLGAAPHQRLIFQPKAESGLSTHAVSARTNRSPLRFLWARWLAAASVRQVRSGAGRYLANGARYGFLWLAPLSVHQRSGGDGGGGGAGLRFRGARRPLGEASAGSGAGLGAGAGAGTAASQEDPGPERERGGGIGSATGAGPARGDFSELLGRKPSLSGSGAGKFANARGRLRSSAGHGQGSRAGSRVPAAPEAGGRPTRPGPAPPPRPVAPSALRCGPLKSPMPRAPTRLRGAGRGASDRRGCPRPTVLVGENPWG</sequence>
<feature type="compositionally biased region" description="Basic residues" evidence="1">
    <location>
        <begin position="49"/>
        <end position="58"/>
    </location>
</feature>
<accession>A0ABQ9WKC3</accession>
<feature type="non-terminal residue" evidence="2">
    <location>
        <position position="1"/>
    </location>
</feature>
<gene>
    <name evidence="2" type="ORF">P7K49_002128</name>
</gene>
<evidence type="ECO:0000313" key="2">
    <source>
        <dbReference type="EMBL" id="KAK2120742.1"/>
    </source>
</evidence>
<organism evidence="2 3">
    <name type="scientific">Saguinus oedipus</name>
    <name type="common">Cotton-top tamarin</name>
    <name type="synonym">Oedipomidas oedipus</name>
    <dbReference type="NCBI Taxonomy" id="9490"/>
    <lineage>
        <taxon>Eukaryota</taxon>
        <taxon>Metazoa</taxon>
        <taxon>Chordata</taxon>
        <taxon>Craniata</taxon>
        <taxon>Vertebrata</taxon>
        <taxon>Euteleostomi</taxon>
        <taxon>Mammalia</taxon>
        <taxon>Eutheria</taxon>
        <taxon>Euarchontoglires</taxon>
        <taxon>Primates</taxon>
        <taxon>Haplorrhini</taxon>
        <taxon>Platyrrhini</taxon>
        <taxon>Cebidae</taxon>
        <taxon>Callitrichinae</taxon>
        <taxon>Saguinus</taxon>
    </lineage>
</organism>
<name>A0ABQ9WKC3_SAGOE</name>
<proteinExistence type="predicted"/>
<protein>
    <submittedName>
        <fullName evidence="2">Uncharacterized protein</fullName>
    </submittedName>
</protein>
<evidence type="ECO:0000313" key="3">
    <source>
        <dbReference type="Proteomes" id="UP001266305"/>
    </source>
</evidence>
<dbReference type="EMBL" id="JASSZA010000001">
    <property type="protein sequence ID" value="KAK2120742.1"/>
    <property type="molecule type" value="Genomic_DNA"/>
</dbReference>
<feature type="compositionally biased region" description="Low complexity" evidence="1">
    <location>
        <begin position="254"/>
        <end position="264"/>
    </location>
</feature>
<feature type="region of interest" description="Disordered" evidence="1">
    <location>
        <begin position="1"/>
        <end position="70"/>
    </location>
</feature>
<dbReference type="Proteomes" id="UP001266305">
    <property type="component" value="Unassembled WGS sequence"/>
</dbReference>
<keyword evidence="3" id="KW-1185">Reference proteome</keyword>
<feature type="compositionally biased region" description="Gly residues" evidence="1">
    <location>
        <begin position="170"/>
        <end position="180"/>
    </location>
</feature>
<feature type="region of interest" description="Disordered" evidence="1">
    <location>
        <begin position="163"/>
        <end position="322"/>
    </location>
</feature>
<feature type="compositionally biased region" description="Pro residues" evidence="1">
    <location>
        <begin position="265"/>
        <end position="275"/>
    </location>
</feature>
<evidence type="ECO:0000256" key="1">
    <source>
        <dbReference type="SAM" id="MobiDB-lite"/>
    </source>
</evidence>
<comment type="caution">
    <text evidence="2">The sequence shown here is derived from an EMBL/GenBank/DDBJ whole genome shotgun (WGS) entry which is preliminary data.</text>
</comment>
<reference evidence="2 3" key="1">
    <citation type="submission" date="2023-05" db="EMBL/GenBank/DDBJ databases">
        <title>B98-5 Cell Line De Novo Hybrid Assembly: An Optical Mapping Approach.</title>
        <authorList>
            <person name="Kananen K."/>
            <person name="Auerbach J.A."/>
            <person name="Kautto E."/>
            <person name="Blachly J.S."/>
        </authorList>
    </citation>
    <scope>NUCLEOTIDE SEQUENCE [LARGE SCALE GENOMIC DNA]</scope>
    <source>
        <strain evidence="2">B95-8</strain>
        <tissue evidence="2">Cell line</tissue>
    </source>
</reference>